<dbReference type="EMBL" id="LR798259">
    <property type="protein sequence ID" value="CAB5218312.1"/>
    <property type="molecule type" value="Genomic_DNA"/>
</dbReference>
<name>A0A6J7WNN4_9CAUD</name>
<accession>A0A6J7WNN4</accession>
<evidence type="ECO:0000313" key="1">
    <source>
        <dbReference type="EMBL" id="CAB5218312.1"/>
    </source>
</evidence>
<sequence length="50" mass="5819">MRGRKPIKDHKLPVTIYVKKSLITKLGDLPGIKDKLLNYLKKYDHAKETI</sequence>
<reference evidence="1" key="1">
    <citation type="submission" date="2020-05" db="EMBL/GenBank/DDBJ databases">
        <authorList>
            <person name="Chiriac C."/>
            <person name="Salcher M."/>
            <person name="Ghai R."/>
            <person name="Kavagutti S V."/>
        </authorList>
    </citation>
    <scope>NUCLEOTIDE SEQUENCE</scope>
</reference>
<gene>
    <name evidence="1" type="ORF">UFOVP217_2</name>
</gene>
<organism evidence="1">
    <name type="scientific">uncultured Caudovirales phage</name>
    <dbReference type="NCBI Taxonomy" id="2100421"/>
    <lineage>
        <taxon>Viruses</taxon>
        <taxon>Duplodnaviria</taxon>
        <taxon>Heunggongvirae</taxon>
        <taxon>Uroviricota</taxon>
        <taxon>Caudoviricetes</taxon>
        <taxon>Peduoviridae</taxon>
        <taxon>Maltschvirus</taxon>
        <taxon>Maltschvirus maltsch</taxon>
    </lineage>
</organism>
<proteinExistence type="predicted"/>
<protein>
    <submittedName>
        <fullName evidence="1">Uncharacterized protein</fullName>
    </submittedName>
</protein>